<feature type="binding site" evidence="8">
    <location>
        <position position="414"/>
    </location>
    <ligand>
        <name>Zn(2+)</name>
        <dbReference type="ChEBI" id="CHEBI:29105"/>
        <note>catalytic</note>
    </ligand>
</feature>
<evidence type="ECO:0000313" key="11">
    <source>
        <dbReference type="Proteomes" id="UP000694413"/>
    </source>
</evidence>
<dbReference type="GO" id="GO:0006508">
    <property type="term" value="P:proteolysis"/>
    <property type="evidence" value="ECO:0007669"/>
    <property type="project" value="UniProtKB-KW"/>
</dbReference>
<dbReference type="SUPFAM" id="SSF48371">
    <property type="entry name" value="ARM repeat"/>
    <property type="match status" value="1"/>
</dbReference>
<dbReference type="SMART" id="SM01263">
    <property type="entry name" value="Leuk-A4-hydro_C"/>
    <property type="match status" value="1"/>
</dbReference>
<keyword evidence="5 8" id="KW-0862">Zinc</keyword>
<dbReference type="Proteomes" id="UP000694413">
    <property type="component" value="Unassembled WGS sequence"/>
</dbReference>
<feature type="binding site" evidence="8">
    <location>
        <position position="437"/>
    </location>
    <ligand>
        <name>Zn(2+)</name>
        <dbReference type="ChEBI" id="CHEBI:29105"/>
        <note>catalytic</note>
    </ligand>
</feature>
<keyword evidence="6" id="KW-0482">Metalloprotease</keyword>
<dbReference type="InterPro" id="IPR001930">
    <property type="entry name" value="Peptidase_M1"/>
</dbReference>
<evidence type="ECO:0000256" key="1">
    <source>
        <dbReference type="ARBA" id="ARBA00010136"/>
    </source>
</evidence>
<organism evidence="10 11">
    <name type="scientific">Zonotrichia albicollis</name>
    <name type="common">White-throated sparrow</name>
    <name type="synonym">Fringilla albicollis</name>
    <dbReference type="NCBI Taxonomy" id="44394"/>
    <lineage>
        <taxon>Eukaryota</taxon>
        <taxon>Metazoa</taxon>
        <taxon>Chordata</taxon>
        <taxon>Craniata</taxon>
        <taxon>Vertebrata</taxon>
        <taxon>Euteleostomi</taxon>
        <taxon>Archelosauria</taxon>
        <taxon>Archosauria</taxon>
        <taxon>Dinosauria</taxon>
        <taxon>Saurischia</taxon>
        <taxon>Theropoda</taxon>
        <taxon>Coelurosauria</taxon>
        <taxon>Aves</taxon>
        <taxon>Neognathae</taxon>
        <taxon>Neoaves</taxon>
        <taxon>Telluraves</taxon>
        <taxon>Australaves</taxon>
        <taxon>Passeriformes</taxon>
        <taxon>Passerellidae</taxon>
        <taxon>Zonotrichia</taxon>
    </lineage>
</organism>
<dbReference type="PANTHER" id="PTHR45726">
    <property type="entry name" value="LEUKOTRIENE A-4 HYDROLASE"/>
    <property type="match status" value="1"/>
</dbReference>
<dbReference type="InterPro" id="IPR016024">
    <property type="entry name" value="ARM-type_fold"/>
</dbReference>
<proteinExistence type="inferred from homology"/>
<evidence type="ECO:0000259" key="9">
    <source>
        <dbReference type="SMART" id="SM01263"/>
    </source>
</evidence>
<comment type="similarity">
    <text evidence="1">Belongs to the peptidase M1 family.</text>
</comment>
<evidence type="ECO:0000313" key="10">
    <source>
        <dbReference type="Ensembl" id="ENSZALP00000019672.1"/>
    </source>
</evidence>
<dbReference type="Gene3D" id="1.25.40.320">
    <property type="entry name" value="Peptidase M1, leukotriene A4 hydrolase/aminopeptidase C-terminal domain"/>
    <property type="match status" value="1"/>
</dbReference>
<name>A0A8D2ND39_ZONAL</name>
<keyword evidence="2" id="KW-0645">Protease</keyword>
<evidence type="ECO:0000256" key="7">
    <source>
        <dbReference type="PIRSR" id="PIRSR634015-1"/>
    </source>
</evidence>
<feature type="binding site" evidence="8">
    <location>
        <position position="418"/>
    </location>
    <ligand>
        <name>Zn(2+)</name>
        <dbReference type="ChEBI" id="CHEBI:29105"/>
        <note>catalytic</note>
    </ligand>
</feature>
<comment type="cofactor">
    <cofactor evidence="8">
        <name>Zn(2+)</name>
        <dbReference type="ChEBI" id="CHEBI:29105"/>
    </cofactor>
    <text evidence="8">Binds 1 zinc ion per subunit.</text>
</comment>
<dbReference type="InterPro" id="IPR015211">
    <property type="entry name" value="Peptidase_M1_C"/>
</dbReference>
<feature type="active site" description="Proton donor" evidence="7">
    <location>
        <position position="503"/>
    </location>
</feature>
<reference evidence="10" key="2">
    <citation type="submission" date="2025-09" db="UniProtKB">
        <authorList>
            <consortium name="Ensembl"/>
        </authorList>
    </citation>
    <scope>IDENTIFICATION</scope>
</reference>
<dbReference type="GO" id="GO:0070006">
    <property type="term" value="F:metalloaminopeptidase activity"/>
    <property type="evidence" value="ECO:0007669"/>
    <property type="project" value="TreeGrafter"/>
</dbReference>
<dbReference type="Pfam" id="PF17900">
    <property type="entry name" value="Peptidase_M1_N"/>
    <property type="match status" value="1"/>
</dbReference>
<keyword evidence="3 8" id="KW-0479">Metal-binding</keyword>
<dbReference type="GO" id="GO:0005615">
    <property type="term" value="C:extracellular space"/>
    <property type="evidence" value="ECO:0007669"/>
    <property type="project" value="TreeGrafter"/>
</dbReference>
<dbReference type="Gene3D" id="2.60.40.1730">
    <property type="entry name" value="tricorn interacting facor f3 domain"/>
    <property type="match status" value="1"/>
</dbReference>
<dbReference type="Ensembl" id="ENSZALT00000025821.1">
    <property type="protein sequence ID" value="ENSZALP00000019672.1"/>
    <property type="gene ID" value="ENSZALG00000015515.1"/>
</dbReference>
<dbReference type="InterPro" id="IPR014782">
    <property type="entry name" value="Peptidase_M1_dom"/>
</dbReference>
<dbReference type="PANTHER" id="PTHR45726:SF1">
    <property type="entry name" value="AMINOPEPTIDASE B"/>
    <property type="match status" value="1"/>
</dbReference>
<dbReference type="SUPFAM" id="SSF55486">
    <property type="entry name" value="Metalloproteases ('zincins'), catalytic domain"/>
    <property type="match status" value="1"/>
</dbReference>
<dbReference type="CDD" id="cd09599">
    <property type="entry name" value="M1_LTA4H"/>
    <property type="match status" value="1"/>
</dbReference>
<protein>
    <submittedName>
        <fullName evidence="10">Arginyl aminopeptidase</fullName>
    </submittedName>
</protein>
<gene>
    <name evidence="10" type="primary">RNPEP</name>
</gene>
<dbReference type="Gene3D" id="3.30.2010.30">
    <property type="match status" value="1"/>
</dbReference>
<keyword evidence="11" id="KW-1185">Reference proteome</keyword>
<evidence type="ECO:0000256" key="3">
    <source>
        <dbReference type="ARBA" id="ARBA00022723"/>
    </source>
</evidence>
<dbReference type="FunFam" id="1.10.390.10:FF:000003">
    <property type="entry name" value="Leukotriene A(4) hydrolase"/>
    <property type="match status" value="1"/>
</dbReference>
<dbReference type="InterPro" id="IPR042097">
    <property type="entry name" value="Aminopeptidase_N-like_N_sf"/>
</dbReference>
<evidence type="ECO:0000256" key="2">
    <source>
        <dbReference type="ARBA" id="ARBA00022670"/>
    </source>
</evidence>
<evidence type="ECO:0000256" key="5">
    <source>
        <dbReference type="ARBA" id="ARBA00022833"/>
    </source>
</evidence>
<reference evidence="10" key="1">
    <citation type="submission" date="2025-08" db="UniProtKB">
        <authorList>
            <consortium name="Ensembl"/>
        </authorList>
    </citation>
    <scope>IDENTIFICATION</scope>
</reference>
<dbReference type="InterPro" id="IPR027268">
    <property type="entry name" value="Peptidase_M4/M1_CTD_sf"/>
</dbReference>
<dbReference type="GO" id="GO:0008270">
    <property type="term" value="F:zinc ion binding"/>
    <property type="evidence" value="ECO:0007669"/>
    <property type="project" value="InterPro"/>
</dbReference>
<evidence type="ECO:0000256" key="6">
    <source>
        <dbReference type="ARBA" id="ARBA00023049"/>
    </source>
</evidence>
<dbReference type="InterPro" id="IPR049980">
    <property type="entry name" value="LTA4H_cat"/>
</dbReference>
<feature type="domain" description="Peptidase M1 leukotriene A4 hydrolase/aminopeptidase C-terminal" evidence="9">
    <location>
        <begin position="589"/>
        <end position="726"/>
    </location>
</feature>
<dbReference type="SUPFAM" id="SSF63737">
    <property type="entry name" value="Leukotriene A4 hydrolase N-terminal domain"/>
    <property type="match status" value="1"/>
</dbReference>
<dbReference type="FunFam" id="3.30.2010.30:FF:000001">
    <property type="entry name" value="Leukotriene A(4) hydrolase"/>
    <property type="match status" value="1"/>
</dbReference>
<dbReference type="Gene3D" id="1.10.390.10">
    <property type="entry name" value="Neutral Protease Domain 2"/>
    <property type="match status" value="1"/>
</dbReference>
<evidence type="ECO:0000256" key="4">
    <source>
        <dbReference type="ARBA" id="ARBA00022801"/>
    </source>
</evidence>
<evidence type="ECO:0000256" key="8">
    <source>
        <dbReference type="PIRSR" id="PIRSR634015-3"/>
    </source>
</evidence>
<dbReference type="InterPro" id="IPR038502">
    <property type="entry name" value="M1_LTA-4_hydro/amino_C_sf"/>
</dbReference>
<dbReference type="PRINTS" id="PR00756">
    <property type="entry name" value="ALADIPTASE"/>
</dbReference>
<accession>A0A8D2ND39</accession>
<dbReference type="InterPro" id="IPR034015">
    <property type="entry name" value="M1_LTA4H"/>
</dbReference>
<feature type="active site" description="Proton acceptor" evidence="7">
    <location>
        <position position="415"/>
    </location>
</feature>
<keyword evidence="4" id="KW-0378">Hydrolase</keyword>
<sequence>MGSVAAPQNPARGGALIPLSVSQAPHPAAGLAPLPSAAGNTFFLSVGLHGGGSRKKPRVLAGYLHPAASRASLIPSTSPHAPQALLQPCQPHPCPHPILVLTPISSHPVPIPTPSLSLSHPQHSSSHISSHPHPFPIPIPVPIPVPILILFPIPVLIPILSSPPFLPSMPPSSQHTQTGDSLYWKEEPRSCFGDTILLPGTPGLGWAEHLWVWSPFAAPSTGSSRGRAAPHWALVPPQVCWLSPEQTAGKQKPYMYTQGQAVLNRSFFPCFDTPSVKFTYSATVKVPEGFTAVMSATSWEKQKDNTFVFKMSQPIPSYLIALVVGDIVSADVGPRSRVWAEPCLIEAAKKEYDGVIEEFLVVGEKLFGPYVWGRYDILFMPPSFPFGGMENPCLTFVTPCLLAGDRSLADVIIHEISHSWFGNLVTNASWGEFWLNEGFTMYAQRRISTEVYGLPYTCLEAATGRALLRQHMDATGEDHPLNKLRVVIEPGINPDDTYNETPYEKGYCFVSYLAHLVGNQSKFDAFLQAYVNRFKFQSITADDTLGFFLEYFPELKEKGVDSIPGFEFDRWLNTPGWPPYLPDLSPGQQLMRPAEELAELWAADSLNMEAIEAVDIMGWRTYQLVYFLDQILQKSPLPEGNVKRLSKMYPKISKAQNAELRLRWCQIVLKNNLEAEYSKVKDFLHSQVCPWALVAVPSSMPVGEMGTGYKAFSLHVNVQNYVKKILGLAEA</sequence>
<dbReference type="Pfam" id="PF09127">
    <property type="entry name" value="Leuk-A4-hydro_C"/>
    <property type="match status" value="1"/>
</dbReference>
<dbReference type="AlphaFoldDB" id="A0A8D2ND39"/>
<dbReference type="InterPro" id="IPR045357">
    <property type="entry name" value="Aminopeptidase_N-like_N"/>
</dbReference>
<dbReference type="Pfam" id="PF01433">
    <property type="entry name" value="Peptidase_M1"/>
    <property type="match status" value="1"/>
</dbReference>